<dbReference type="PROSITE" id="PS50994">
    <property type="entry name" value="INTEGRASE"/>
    <property type="match status" value="1"/>
</dbReference>
<name>A0A1X7EB21_9BACT</name>
<dbReference type="Gene3D" id="3.30.420.10">
    <property type="entry name" value="Ribonuclease H-like superfamily/Ribonuclease H"/>
    <property type="match status" value="1"/>
</dbReference>
<dbReference type="InterPro" id="IPR036397">
    <property type="entry name" value="RNaseH_sf"/>
</dbReference>
<dbReference type="STRING" id="1519643.SAMN06295933_2841"/>
<dbReference type="PANTHER" id="PTHR47515:SF2">
    <property type="entry name" value="INTEGRASE CORE DOMAIN PROTEIN"/>
    <property type="match status" value="1"/>
</dbReference>
<dbReference type="Pfam" id="PF00665">
    <property type="entry name" value="rve"/>
    <property type="match status" value="1"/>
</dbReference>
<dbReference type="AlphaFoldDB" id="A0A1X7EB21"/>
<reference evidence="3" key="1">
    <citation type="submission" date="2017-04" db="EMBL/GenBank/DDBJ databases">
        <authorList>
            <person name="Varghese N."/>
            <person name="Submissions S."/>
        </authorList>
    </citation>
    <scope>NUCLEOTIDE SEQUENCE [LARGE SCALE GENOMIC DNA]</scope>
    <source>
        <strain evidence="3">K3S</strain>
    </source>
</reference>
<keyword evidence="3" id="KW-1185">Reference proteome</keyword>
<feature type="non-terminal residue" evidence="2">
    <location>
        <position position="1"/>
    </location>
</feature>
<dbReference type="Proteomes" id="UP000192906">
    <property type="component" value="Unassembled WGS sequence"/>
</dbReference>
<accession>A0A1X7EB21</accession>
<dbReference type="InterPro" id="IPR012337">
    <property type="entry name" value="RNaseH-like_sf"/>
</dbReference>
<evidence type="ECO:0000259" key="1">
    <source>
        <dbReference type="PROSITE" id="PS50994"/>
    </source>
</evidence>
<proteinExistence type="predicted"/>
<dbReference type="RefSeq" id="WP_137982549.1">
    <property type="nucleotide sequence ID" value="NZ_FWZU01000004.1"/>
</dbReference>
<evidence type="ECO:0000313" key="2">
    <source>
        <dbReference type="EMBL" id="SMF30691.1"/>
    </source>
</evidence>
<sequence length="160" mass="18978">TAINQSWSMDFMHDQLQYGRNFRLFNVIDDFYREGLTIDVDFSLPSERIIRALDQIIEWRGKPIAIRCDNGPEYISHKLQAWAEKHAICLDYIQPGNPQQNAYVERFNRTVRYDWLAQYLFESINEVQEHATKWLWTYNNERSNMGIGGITPMQKLRMAA</sequence>
<dbReference type="EMBL" id="FWZU01000004">
    <property type="protein sequence ID" value="SMF30691.1"/>
    <property type="molecule type" value="Genomic_DNA"/>
</dbReference>
<evidence type="ECO:0000313" key="3">
    <source>
        <dbReference type="Proteomes" id="UP000192906"/>
    </source>
</evidence>
<dbReference type="InterPro" id="IPR001584">
    <property type="entry name" value="Integrase_cat-core"/>
</dbReference>
<feature type="domain" description="Integrase catalytic" evidence="1">
    <location>
        <begin position="1"/>
        <end position="160"/>
    </location>
</feature>
<dbReference type="SUPFAM" id="SSF53098">
    <property type="entry name" value="Ribonuclease H-like"/>
    <property type="match status" value="1"/>
</dbReference>
<dbReference type="PANTHER" id="PTHR47515">
    <property type="entry name" value="LOW CALCIUM RESPONSE LOCUS PROTEIN T"/>
    <property type="match status" value="1"/>
</dbReference>
<gene>
    <name evidence="2" type="ORF">SAMN06295933_2841</name>
</gene>
<organism evidence="2 3">
    <name type="scientific">Desulfovibrio gilichinskyi</name>
    <dbReference type="NCBI Taxonomy" id="1519643"/>
    <lineage>
        <taxon>Bacteria</taxon>
        <taxon>Pseudomonadati</taxon>
        <taxon>Thermodesulfobacteriota</taxon>
        <taxon>Desulfovibrionia</taxon>
        <taxon>Desulfovibrionales</taxon>
        <taxon>Desulfovibrionaceae</taxon>
        <taxon>Desulfovibrio</taxon>
    </lineage>
</organism>
<dbReference type="GO" id="GO:0015074">
    <property type="term" value="P:DNA integration"/>
    <property type="evidence" value="ECO:0007669"/>
    <property type="project" value="InterPro"/>
</dbReference>
<dbReference type="GO" id="GO:0003676">
    <property type="term" value="F:nucleic acid binding"/>
    <property type="evidence" value="ECO:0007669"/>
    <property type="project" value="InterPro"/>
</dbReference>
<dbReference type="OrthoDB" id="5456148at2"/>
<protein>
    <submittedName>
        <fullName evidence="2">Integrase core domain-containing protein</fullName>
    </submittedName>
</protein>